<dbReference type="EMBL" id="NEVR01000002">
    <property type="protein sequence ID" value="OZI65597.1"/>
    <property type="molecule type" value="Genomic_DNA"/>
</dbReference>
<organism evidence="1 4">
    <name type="scientific">Bordetella genomosp. 1</name>
    <dbReference type="NCBI Taxonomy" id="1395607"/>
    <lineage>
        <taxon>Bacteria</taxon>
        <taxon>Pseudomonadati</taxon>
        <taxon>Pseudomonadota</taxon>
        <taxon>Betaproteobacteria</taxon>
        <taxon>Burkholderiales</taxon>
        <taxon>Alcaligenaceae</taxon>
        <taxon>Bordetella</taxon>
    </lineage>
</organism>
<comment type="caution">
    <text evidence="1">The sequence shown here is derived from an EMBL/GenBank/DDBJ whole genome shotgun (WGS) entry which is preliminary data.</text>
</comment>
<protein>
    <recommendedName>
        <fullName evidence="5">DUF937 domain-containing protein</fullName>
    </recommendedName>
</protein>
<dbReference type="InterPro" id="IPR027405">
    <property type="entry name" value="YidB-like"/>
</dbReference>
<name>A0A261SQM6_9BORD</name>
<keyword evidence="3" id="KW-1185">Reference proteome</keyword>
<dbReference type="AlphaFoldDB" id="A0A261SQM6"/>
<dbReference type="EMBL" id="NEVL01000002">
    <property type="protein sequence ID" value="OZI39381.1"/>
    <property type="molecule type" value="Genomic_DNA"/>
</dbReference>
<dbReference type="Proteomes" id="UP000216354">
    <property type="component" value="Unassembled WGS sequence"/>
</dbReference>
<proteinExistence type="predicted"/>
<reference evidence="1 4" key="2">
    <citation type="submission" date="2017-05" db="EMBL/GenBank/DDBJ databases">
        <title>Complete and WGS of Bordetella genogroups.</title>
        <authorList>
            <person name="Spilker T."/>
            <person name="LiPuma J."/>
        </authorList>
    </citation>
    <scope>NUCLEOTIDE SEQUENCE [LARGE SCALE GENOMIC DNA]</scope>
    <source>
        <strain evidence="1 4">AU17610</strain>
    </source>
</reference>
<dbReference type="RefSeq" id="WP_094825750.1">
    <property type="nucleotide sequence ID" value="NZ_NEVL01000002.1"/>
</dbReference>
<evidence type="ECO:0000313" key="3">
    <source>
        <dbReference type="Proteomes" id="UP000216354"/>
    </source>
</evidence>
<evidence type="ECO:0008006" key="5">
    <source>
        <dbReference type="Google" id="ProtNLM"/>
    </source>
</evidence>
<dbReference type="Pfam" id="PF20159">
    <property type="entry name" value="YidB"/>
    <property type="match status" value="1"/>
</dbReference>
<dbReference type="SUPFAM" id="SSF140804">
    <property type="entry name" value="YidB-like"/>
    <property type="match status" value="1"/>
</dbReference>
<evidence type="ECO:0000313" key="1">
    <source>
        <dbReference type="EMBL" id="OZI39381.1"/>
    </source>
</evidence>
<evidence type="ECO:0000313" key="2">
    <source>
        <dbReference type="EMBL" id="OZI65597.1"/>
    </source>
</evidence>
<sequence length="141" mass="13973">MSLLDTLSSLAGGNGSSGGAASLIPALIEQINNYPGGLSGLIERFQKGGLGEVVASWIGTGPNQPVSTEQLDAVLEPGMVDAVANRTGESRGDVLSQLATLLPKLVDQATPDGALAAGQGLDPAKLLGSLAGLLNGRGQAG</sequence>
<evidence type="ECO:0000313" key="4">
    <source>
        <dbReference type="Proteomes" id="UP000217005"/>
    </source>
</evidence>
<dbReference type="OrthoDB" id="9795283at2"/>
<accession>A0A261SQM6</accession>
<dbReference type="Gene3D" id="1.10.10.690">
    <property type="entry name" value="YidB-like"/>
    <property type="match status" value="1"/>
</dbReference>
<dbReference type="Proteomes" id="UP000217005">
    <property type="component" value="Unassembled WGS sequence"/>
</dbReference>
<gene>
    <name evidence="2" type="ORF">CAL27_11255</name>
    <name evidence="1" type="ORF">CEG14_07630</name>
</gene>
<reference evidence="2 3" key="1">
    <citation type="submission" date="2017-05" db="EMBL/GenBank/DDBJ databases">
        <title>Complete and WGS of Bordetella genogroups.</title>
        <authorList>
            <person name="Spilker T."/>
            <person name="Lipuma J."/>
        </authorList>
    </citation>
    <scope>NUCLEOTIDE SEQUENCE [LARGE SCALE GENOMIC DNA]</scope>
    <source>
        <strain evidence="2 3">AU9795</strain>
    </source>
</reference>
<dbReference type="InterPro" id="IPR045372">
    <property type="entry name" value="YidB"/>
</dbReference>